<dbReference type="GO" id="GO:0005524">
    <property type="term" value="F:ATP binding"/>
    <property type="evidence" value="ECO:0007669"/>
    <property type="project" value="UniProtKB-UniRule"/>
</dbReference>
<keyword evidence="5 7" id="KW-0067">ATP-binding</keyword>
<dbReference type="Pfam" id="PF00179">
    <property type="entry name" value="UQ_con"/>
    <property type="match status" value="1"/>
</dbReference>
<dbReference type="FunFam" id="3.10.110.10:FF:000060">
    <property type="entry name" value="Ubiquitin conjugating enzyme (UbcB)"/>
    <property type="match status" value="1"/>
</dbReference>
<protein>
    <recommendedName>
        <fullName evidence="1">E2 ubiquitin-conjugating enzyme</fullName>
        <ecNumber evidence="1">2.3.2.23</ecNumber>
    </recommendedName>
</protein>
<dbReference type="InterPro" id="IPR000608">
    <property type="entry name" value="UBC"/>
</dbReference>
<name>A0A9P6RUP5_9FUNG</name>
<evidence type="ECO:0000313" key="10">
    <source>
        <dbReference type="Proteomes" id="UP000738325"/>
    </source>
</evidence>
<keyword evidence="3 7" id="KW-0547">Nucleotide-binding</keyword>
<evidence type="ECO:0000256" key="3">
    <source>
        <dbReference type="ARBA" id="ARBA00022741"/>
    </source>
</evidence>
<keyword evidence="10" id="KW-1185">Reference proteome</keyword>
<dbReference type="GO" id="GO:0061631">
    <property type="term" value="F:ubiquitin conjugating enzyme activity"/>
    <property type="evidence" value="ECO:0007669"/>
    <property type="project" value="UniProtKB-EC"/>
</dbReference>
<dbReference type="AlphaFoldDB" id="A0A9P6RUP5"/>
<comment type="similarity">
    <text evidence="7">Belongs to the ubiquitin-conjugating enzyme family.</text>
</comment>
<dbReference type="InterPro" id="IPR016135">
    <property type="entry name" value="UBQ-conjugating_enzyme/RWD"/>
</dbReference>
<organism evidence="9 10">
    <name type="scientific">Dissophora globulifera</name>
    <dbReference type="NCBI Taxonomy" id="979702"/>
    <lineage>
        <taxon>Eukaryota</taxon>
        <taxon>Fungi</taxon>
        <taxon>Fungi incertae sedis</taxon>
        <taxon>Mucoromycota</taxon>
        <taxon>Mortierellomycotina</taxon>
        <taxon>Mortierellomycetes</taxon>
        <taxon>Mortierellales</taxon>
        <taxon>Mortierellaceae</taxon>
        <taxon>Dissophora</taxon>
    </lineage>
</organism>
<proteinExistence type="inferred from homology"/>
<dbReference type="Gene3D" id="3.10.110.10">
    <property type="entry name" value="Ubiquitin Conjugating Enzyme"/>
    <property type="match status" value="1"/>
</dbReference>
<evidence type="ECO:0000313" key="9">
    <source>
        <dbReference type="EMBL" id="KAG0327841.1"/>
    </source>
</evidence>
<dbReference type="InterPro" id="IPR023313">
    <property type="entry name" value="UBQ-conjugating_AS"/>
</dbReference>
<evidence type="ECO:0000256" key="4">
    <source>
        <dbReference type="ARBA" id="ARBA00022786"/>
    </source>
</evidence>
<gene>
    <name evidence="9" type="ORF">BGZ99_006795</name>
</gene>
<keyword evidence="2" id="KW-0808">Transferase</keyword>
<accession>A0A9P6RUP5</accession>
<reference evidence="9" key="1">
    <citation type="journal article" date="2020" name="Fungal Divers.">
        <title>Resolving the Mortierellaceae phylogeny through synthesis of multi-gene phylogenetics and phylogenomics.</title>
        <authorList>
            <person name="Vandepol N."/>
            <person name="Liber J."/>
            <person name="Desiro A."/>
            <person name="Na H."/>
            <person name="Kennedy M."/>
            <person name="Barry K."/>
            <person name="Grigoriev I.V."/>
            <person name="Miller A.N."/>
            <person name="O'Donnell K."/>
            <person name="Stajich J.E."/>
            <person name="Bonito G."/>
        </authorList>
    </citation>
    <scope>NUCLEOTIDE SEQUENCE</scope>
    <source>
        <strain evidence="9">REB-010B</strain>
    </source>
</reference>
<evidence type="ECO:0000256" key="6">
    <source>
        <dbReference type="PROSITE-ProRule" id="PRU10133"/>
    </source>
</evidence>
<dbReference type="EC" id="2.3.2.23" evidence="1"/>
<dbReference type="SMART" id="SM00212">
    <property type="entry name" value="UBCc"/>
    <property type="match status" value="1"/>
</dbReference>
<dbReference type="EMBL" id="JAAAIP010000047">
    <property type="protein sequence ID" value="KAG0327841.1"/>
    <property type="molecule type" value="Genomic_DNA"/>
</dbReference>
<dbReference type="SUPFAM" id="SSF54495">
    <property type="entry name" value="UBC-like"/>
    <property type="match status" value="1"/>
</dbReference>
<dbReference type="PROSITE" id="PS00183">
    <property type="entry name" value="UBC_1"/>
    <property type="match status" value="1"/>
</dbReference>
<sequence length="149" mass="16848">MAVRRLNTELGALTNQPVDNVTVGPTDDSDILHWHGQINGPANSPYKGGIFKFELTFPVEYPFKPPKVKFVTKIYHPNIDEEGAICVALLKYDQWKPATRVTHVLQSLVQLLEEPNPDDPLMTDIAEIYSTDQAKFQKTAKEYTKKYAS</sequence>
<evidence type="ECO:0000256" key="5">
    <source>
        <dbReference type="ARBA" id="ARBA00022840"/>
    </source>
</evidence>
<evidence type="ECO:0000256" key="7">
    <source>
        <dbReference type="RuleBase" id="RU362109"/>
    </source>
</evidence>
<dbReference type="PANTHER" id="PTHR24068">
    <property type="entry name" value="UBIQUITIN-CONJUGATING ENZYME E2"/>
    <property type="match status" value="1"/>
</dbReference>
<feature type="domain" description="UBC core" evidence="8">
    <location>
        <begin position="1"/>
        <end position="149"/>
    </location>
</feature>
<dbReference type="Proteomes" id="UP000738325">
    <property type="component" value="Unassembled WGS sequence"/>
</dbReference>
<dbReference type="OrthoDB" id="9978460at2759"/>
<feature type="active site" description="Glycyl thioester intermediate" evidence="6">
    <location>
        <position position="86"/>
    </location>
</feature>
<evidence type="ECO:0000256" key="2">
    <source>
        <dbReference type="ARBA" id="ARBA00022679"/>
    </source>
</evidence>
<comment type="caution">
    <text evidence="9">The sequence shown here is derived from an EMBL/GenBank/DDBJ whole genome shotgun (WGS) entry which is preliminary data.</text>
</comment>
<dbReference type="PROSITE" id="PS50127">
    <property type="entry name" value="UBC_2"/>
    <property type="match status" value="1"/>
</dbReference>
<evidence type="ECO:0000259" key="8">
    <source>
        <dbReference type="PROSITE" id="PS50127"/>
    </source>
</evidence>
<dbReference type="CDD" id="cd23815">
    <property type="entry name" value="UBCc_SpUBC14-like"/>
    <property type="match status" value="1"/>
</dbReference>
<keyword evidence="4 7" id="KW-0833">Ubl conjugation pathway</keyword>
<evidence type="ECO:0000256" key="1">
    <source>
        <dbReference type="ARBA" id="ARBA00012486"/>
    </source>
</evidence>